<protein>
    <submittedName>
        <fullName evidence="8">Uncharacterized protein LOC115878784</fullName>
    </submittedName>
</protein>
<dbReference type="AlphaFoldDB" id="A0A6J2XIX9"/>
<keyword evidence="3 6" id="KW-1133">Transmembrane helix</keyword>
<evidence type="ECO:0000256" key="2">
    <source>
        <dbReference type="ARBA" id="ARBA00022692"/>
    </source>
</evidence>
<dbReference type="PANTHER" id="PTHR18843:SF7">
    <property type="entry name" value="LAMINA-ASSOCIATED POLYPEPTIDE 1B ISOFORM 1-RELATED"/>
    <property type="match status" value="1"/>
</dbReference>
<evidence type="ECO:0000256" key="6">
    <source>
        <dbReference type="SAM" id="Phobius"/>
    </source>
</evidence>
<dbReference type="GO" id="GO:0016020">
    <property type="term" value="C:membrane"/>
    <property type="evidence" value="ECO:0007669"/>
    <property type="project" value="UniProtKB-SubCell"/>
</dbReference>
<dbReference type="Proteomes" id="UP000504635">
    <property type="component" value="Unplaced"/>
</dbReference>
<dbReference type="InterPro" id="IPR008662">
    <property type="entry name" value="TOIP1/2"/>
</dbReference>
<evidence type="ECO:0000256" key="4">
    <source>
        <dbReference type="ARBA" id="ARBA00023136"/>
    </source>
</evidence>
<dbReference type="InParanoid" id="A0A6J2XIX9"/>
<proteinExistence type="predicted"/>
<keyword evidence="2 6" id="KW-0812">Transmembrane</keyword>
<sequence length="340" mass="38499">MSLDPEATSTPTIVPRIQGRKTIRPEERDSDSIQSPITPDSVKHFYETRSRSRSYEISGSPTKAKNSRRKDVSPNRSDSSDCDGTEEEIYEENKLFKPHTYALHKETDNYVKDSENNMWKKYTLLACIVGITGLIICFASGHNVEPRIKLPDICDSLHKLLKTQDADFCLNINVTLEEIANLNQPKTVMFLYEHDSEPTLNKIINSIIKYSLCYLSDCSNSPVVLEGLSLKKSKYENDYGKIIAENRDSLSESKVMLVRNLEKVAGESAQAFHSFCDDYNPVVQGALIIFTMEVDELPHVQPQIFVRQTLLKLWSDIGKDDKFDPLITRIGGTVLPIKSD</sequence>
<feature type="region of interest" description="Disordered" evidence="5">
    <location>
        <begin position="1"/>
        <end position="85"/>
    </location>
</feature>
<name>A0A6J2XIX9_SITOR</name>
<dbReference type="OrthoDB" id="6258998at2759"/>
<evidence type="ECO:0000313" key="8">
    <source>
        <dbReference type="RefSeq" id="XP_030751247.1"/>
    </source>
</evidence>
<dbReference type="CTD" id="40158"/>
<dbReference type="GO" id="GO:0061024">
    <property type="term" value="P:membrane organization"/>
    <property type="evidence" value="ECO:0007669"/>
    <property type="project" value="TreeGrafter"/>
</dbReference>
<feature type="compositionally biased region" description="Basic and acidic residues" evidence="5">
    <location>
        <begin position="41"/>
        <end position="54"/>
    </location>
</feature>
<dbReference type="KEGG" id="soy:115878784"/>
<dbReference type="PANTHER" id="PTHR18843">
    <property type="entry name" value="TORSIN-1A-INTERACTING PROTEIN"/>
    <property type="match status" value="1"/>
</dbReference>
<dbReference type="RefSeq" id="XP_030751247.1">
    <property type="nucleotide sequence ID" value="XM_030895387.1"/>
</dbReference>
<reference evidence="8" key="1">
    <citation type="submission" date="2025-08" db="UniProtKB">
        <authorList>
            <consortium name="RefSeq"/>
        </authorList>
    </citation>
    <scope>IDENTIFICATION</scope>
    <source>
        <tissue evidence="8">Gonads</tissue>
    </source>
</reference>
<dbReference type="InterPro" id="IPR038599">
    <property type="entry name" value="LAP1C-like_C_sf"/>
</dbReference>
<dbReference type="GeneID" id="115878784"/>
<gene>
    <name evidence="8" type="primary">LOC115878784</name>
</gene>
<feature type="compositionally biased region" description="Polar residues" evidence="5">
    <location>
        <begin position="55"/>
        <end position="64"/>
    </location>
</feature>
<evidence type="ECO:0000256" key="3">
    <source>
        <dbReference type="ARBA" id="ARBA00022989"/>
    </source>
</evidence>
<keyword evidence="7" id="KW-1185">Reference proteome</keyword>
<comment type="subcellular location">
    <subcellularLocation>
        <location evidence="1">Membrane</location>
    </subcellularLocation>
</comment>
<evidence type="ECO:0000313" key="7">
    <source>
        <dbReference type="Proteomes" id="UP000504635"/>
    </source>
</evidence>
<dbReference type="GO" id="GO:0001671">
    <property type="term" value="F:ATPase activator activity"/>
    <property type="evidence" value="ECO:0007669"/>
    <property type="project" value="InterPro"/>
</dbReference>
<evidence type="ECO:0000256" key="1">
    <source>
        <dbReference type="ARBA" id="ARBA00004370"/>
    </source>
</evidence>
<evidence type="ECO:0000256" key="5">
    <source>
        <dbReference type="SAM" id="MobiDB-lite"/>
    </source>
</evidence>
<keyword evidence="4 6" id="KW-0472">Membrane</keyword>
<feature type="transmembrane region" description="Helical" evidence="6">
    <location>
        <begin position="122"/>
        <end position="141"/>
    </location>
</feature>
<accession>A0A6J2XIX9</accession>
<dbReference type="FunCoup" id="A0A6J2XIX9">
    <property type="interactions" value="19"/>
</dbReference>
<dbReference type="Gene3D" id="3.40.50.12190">
    <property type="match status" value="1"/>
</dbReference>
<organism evidence="7 8">
    <name type="scientific">Sitophilus oryzae</name>
    <name type="common">Rice weevil</name>
    <name type="synonym">Curculio oryzae</name>
    <dbReference type="NCBI Taxonomy" id="7048"/>
    <lineage>
        <taxon>Eukaryota</taxon>
        <taxon>Metazoa</taxon>
        <taxon>Ecdysozoa</taxon>
        <taxon>Arthropoda</taxon>
        <taxon>Hexapoda</taxon>
        <taxon>Insecta</taxon>
        <taxon>Pterygota</taxon>
        <taxon>Neoptera</taxon>
        <taxon>Endopterygota</taxon>
        <taxon>Coleoptera</taxon>
        <taxon>Polyphaga</taxon>
        <taxon>Cucujiformia</taxon>
        <taxon>Curculionidae</taxon>
        <taxon>Dryophthorinae</taxon>
        <taxon>Sitophilus</taxon>
    </lineage>
</organism>